<feature type="transmembrane region" description="Helical" evidence="8">
    <location>
        <begin position="6"/>
        <end position="26"/>
    </location>
</feature>
<feature type="transmembrane region" description="Helical" evidence="8">
    <location>
        <begin position="57"/>
        <end position="76"/>
    </location>
</feature>
<dbReference type="Pfam" id="PF12821">
    <property type="entry name" value="ThrE_2"/>
    <property type="match status" value="1"/>
</dbReference>
<dbReference type="PANTHER" id="PTHR34390:SF1">
    <property type="entry name" value="SUCCINATE TRANSPORTER SUBUNIT YJJB-RELATED"/>
    <property type="match status" value="1"/>
</dbReference>
<evidence type="ECO:0000256" key="6">
    <source>
        <dbReference type="ARBA" id="ARBA00023136"/>
    </source>
</evidence>
<dbReference type="Proteomes" id="UP000019050">
    <property type="component" value="Unassembled WGS sequence"/>
</dbReference>
<dbReference type="PANTHER" id="PTHR34390">
    <property type="entry name" value="UPF0442 PROTEIN YJJB-RELATED"/>
    <property type="match status" value="1"/>
</dbReference>
<dbReference type="RefSeq" id="WP_023391831.1">
    <property type="nucleotide sequence ID" value="NZ_KI535340.1"/>
</dbReference>
<dbReference type="InterPro" id="IPR024528">
    <property type="entry name" value="ThrE_2"/>
</dbReference>
<evidence type="ECO:0000256" key="5">
    <source>
        <dbReference type="ARBA" id="ARBA00022989"/>
    </source>
</evidence>
<dbReference type="GO" id="GO:0015744">
    <property type="term" value="P:succinate transport"/>
    <property type="evidence" value="ECO:0007669"/>
    <property type="project" value="TreeGrafter"/>
</dbReference>
<proteinExistence type="inferred from homology"/>
<dbReference type="GeneID" id="84817700"/>
<sequence length="160" mass="17489">MTWMSLFSLCFQTAGAYVATITAAIMVEIPRSLLFKCGWVGALGYLIYLLVMPGHGPAVATLVAGIGIAILSQLFARNFRAPVTMFYIPGFFPLVPGIGVYRTAFYYINDNPAQASHYLLQSALIAGAIALSIFLVDSCLEIYHHLRNQANAKRKEQSHG</sequence>
<reference evidence="10" key="1">
    <citation type="submission" date="2013-06" db="EMBL/GenBank/DDBJ databases">
        <authorList>
            <person name="Weinstock G."/>
            <person name="Sodergren E."/>
            <person name="Clifton S."/>
            <person name="Fulton L."/>
            <person name="Fulton B."/>
            <person name="Courtney L."/>
            <person name="Fronick C."/>
            <person name="Harrison M."/>
            <person name="Strong C."/>
            <person name="Farmer C."/>
            <person name="Delahaunty K."/>
            <person name="Markovic C."/>
            <person name="Hall O."/>
            <person name="Minx P."/>
            <person name="Tomlinson C."/>
            <person name="Mitreva M."/>
            <person name="Nelson J."/>
            <person name="Hou S."/>
            <person name="Wollam A."/>
            <person name="Pepin K.H."/>
            <person name="Johnson M."/>
            <person name="Bhonagiri V."/>
            <person name="Nash W.E."/>
            <person name="Warren W."/>
            <person name="Chinwalla A."/>
            <person name="Mardis E.R."/>
            <person name="Wilson R.K."/>
        </authorList>
    </citation>
    <scope>NUCLEOTIDE SEQUENCE [LARGE SCALE GENOMIC DNA]</scope>
    <source>
        <strain evidence="10">ATCC 49176</strain>
    </source>
</reference>
<dbReference type="InterPro" id="IPR050539">
    <property type="entry name" value="ThrE_Dicarb/AminoAcid_Exp"/>
</dbReference>
<evidence type="ECO:0000313" key="11">
    <source>
        <dbReference type="Proteomes" id="UP000019050"/>
    </source>
</evidence>
<evidence type="ECO:0000259" key="9">
    <source>
        <dbReference type="Pfam" id="PF12821"/>
    </source>
</evidence>
<keyword evidence="4 8" id="KW-0812">Transmembrane</keyword>
<dbReference type="GO" id="GO:0005886">
    <property type="term" value="C:plasma membrane"/>
    <property type="evidence" value="ECO:0007669"/>
    <property type="project" value="UniProtKB-SubCell"/>
</dbReference>
<feature type="transmembrane region" description="Helical" evidence="8">
    <location>
        <begin position="120"/>
        <end position="143"/>
    </location>
</feature>
<feature type="domain" description="Threonine/Serine exporter ThrE" evidence="9">
    <location>
        <begin position="13"/>
        <end position="138"/>
    </location>
</feature>
<accession>W1Q2S0</accession>
<dbReference type="HOGENOM" id="CLU_117642_3_0_9"/>
<organism evidence="10 11">
    <name type="scientific">Abiotrophia defectiva ATCC 49176</name>
    <dbReference type="NCBI Taxonomy" id="592010"/>
    <lineage>
        <taxon>Bacteria</taxon>
        <taxon>Bacillati</taxon>
        <taxon>Bacillota</taxon>
        <taxon>Bacilli</taxon>
        <taxon>Lactobacillales</taxon>
        <taxon>Aerococcaceae</taxon>
        <taxon>Abiotrophia</taxon>
    </lineage>
</organism>
<keyword evidence="6 8" id="KW-0472">Membrane</keyword>
<keyword evidence="3" id="KW-0997">Cell inner membrane</keyword>
<comment type="subcellular location">
    <subcellularLocation>
        <location evidence="1">Cell membrane</location>
        <topology evidence="1">Multi-pass membrane protein</topology>
    </subcellularLocation>
</comment>
<dbReference type="eggNOG" id="COG3610">
    <property type="taxonomic scope" value="Bacteria"/>
</dbReference>
<evidence type="ECO:0000256" key="1">
    <source>
        <dbReference type="ARBA" id="ARBA00004651"/>
    </source>
</evidence>
<dbReference type="AlphaFoldDB" id="W1Q2S0"/>
<dbReference type="EMBL" id="ACIN03000012">
    <property type="protein sequence ID" value="ESK65407.1"/>
    <property type="molecule type" value="Genomic_DNA"/>
</dbReference>
<name>W1Q2S0_ABIDE</name>
<evidence type="ECO:0000256" key="8">
    <source>
        <dbReference type="SAM" id="Phobius"/>
    </source>
</evidence>
<keyword evidence="2" id="KW-1003">Cell membrane</keyword>
<keyword evidence="11" id="KW-1185">Reference proteome</keyword>
<comment type="similarity">
    <text evidence="7">Belongs to the ThrE exporter (TC 2.A.79) family.</text>
</comment>
<evidence type="ECO:0000256" key="3">
    <source>
        <dbReference type="ARBA" id="ARBA00022519"/>
    </source>
</evidence>
<protein>
    <recommendedName>
        <fullName evidence="9">Threonine/Serine exporter ThrE domain-containing protein</fullName>
    </recommendedName>
</protein>
<comment type="caution">
    <text evidence="10">The sequence shown here is derived from an EMBL/GenBank/DDBJ whole genome shotgun (WGS) entry which is preliminary data.</text>
</comment>
<dbReference type="STRING" id="592010.GCWU000182_001188"/>
<evidence type="ECO:0000256" key="2">
    <source>
        <dbReference type="ARBA" id="ARBA00022475"/>
    </source>
</evidence>
<evidence type="ECO:0000256" key="7">
    <source>
        <dbReference type="ARBA" id="ARBA00034125"/>
    </source>
</evidence>
<keyword evidence="5 8" id="KW-1133">Transmembrane helix</keyword>
<gene>
    <name evidence="10" type="ORF">GCWU000182_001188</name>
</gene>
<evidence type="ECO:0000256" key="4">
    <source>
        <dbReference type="ARBA" id="ARBA00022692"/>
    </source>
</evidence>
<feature type="transmembrane region" description="Helical" evidence="8">
    <location>
        <begin position="88"/>
        <end position="108"/>
    </location>
</feature>
<evidence type="ECO:0000313" key="10">
    <source>
        <dbReference type="EMBL" id="ESK65407.1"/>
    </source>
</evidence>